<feature type="compositionally biased region" description="Low complexity" evidence="1">
    <location>
        <begin position="240"/>
        <end position="252"/>
    </location>
</feature>
<organism evidence="2 3">
    <name type="scientific">Tritrichomonas musculus</name>
    <dbReference type="NCBI Taxonomy" id="1915356"/>
    <lineage>
        <taxon>Eukaryota</taxon>
        <taxon>Metamonada</taxon>
        <taxon>Parabasalia</taxon>
        <taxon>Tritrichomonadida</taxon>
        <taxon>Tritrichomonadidae</taxon>
        <taxon>Tritrichomonas</taxon>
    </lineage>
</organism>
<feature type="compositionally biased region" description="Basic and acidic residues" evidence="1">
    <location>
        <begin position="180"/>
        <end position="233"/>
    </location>
</feature>
<sequence length="252" mass="29858">MSNNPWENFLKKIKGSVDDAIVIYKGGNDINKSGIYAQITDNNEEVRLWPKQLELEQWIKFFQEIGKLKQSIENKEDKLELKLKCTIKEKERRKEYIFYIIEYDLNFIRAHLFDGNHRSLFLSQSRDFIFVGYCSPPKIKTPSQSFCAIEGLARFIRDCELYHQMKEVGKEEEKEEEEEKVEKVEKEKEEEGKVEKVEKVEKEKEEEGKVEKVEKVEKEKEEEGKVEKVEKFETNVNNTSSSSSYYDSYSDD</sequence>
<reference evidence="2 3" key="1">
    <citation type="submission" date="2024-04" db="EMBL/GenBank/DDBJ databases">
        <title>Tritrichomonas musculus Genome.</title>
        <authorList>
            <person name="Alves-Ferreira E."/>
            <person name="Grigg M."/>
            <person name="Lorenzi H."/>
            <person name="Galac M."/>
        </authorList>
    </citation>
    <scope>NUCLEOTIDE SEQUENCE [LARGE SCALE GENOMIC DNA]</scope>
    <source>
        <strain evidence="2 3">EAF2021</strain>
    </source>
</reference>
<evidence type="ECO:0000313" key="2">
    <source>
        <dbReference type="EMBL" id="KAK8886188.1"/>
    </source>
</evidence>
<gene>
    <name evidence="2" type="ORF">M9Y10_041648</name>
</gene>
<dbReference type="Proteomes" id="UP001470230">
    <property type="component" value="Unassembled WGS sequence"/>
</dbReference>
<comment type="caution">
    <text evidence="2">The sequence shown here is derived from an EMBL/GenBank/DDBJ whole genome shotgun (WGS) entry which is preliminary data.</text>
</comment>
<evidence type="ECO:0000256" key="1">
    <source>
        <dbReference type="SAM" id="MobiDB-lite"/>
    </source>
</evidence>
<protein>
    <submittedName>
        <fullName evidence="2">Uncharacterized protein</fullName>
    </submittedName>
</protein>
<keyword evidence="3" id="KW-1185">Reference proteome</keyword>
<name>A0ABR2K5V0_9EUKA</name>
<evidence type="ECO:0000313" key="3">
    <source>
        <dbReference type="Proteomes" id="UP001470230"/>
    </source>
</evidence>
<proteinExistence type="predicted"/>
<accession>A0ABR2K5V0</accession>
<dbReference type="EMBL" id="JAPFFF010000007">
    <property type="protein sequence ID" value="KAK8886188.1"/>
    <property type="molecule type" value="Genomic_DNA"/>
</dbReference>
<feature type="region of interest" description="Disordered" evidence="1">
    <location>
        <begin position="168"/>
        <end position="252"/>
    </location>
</feature>